<organism evidence="1 2">
    <name type="scientific">Acanthoscelides obtectus</name>
    <name type="common">Bean weevil</name>
    <name type="synonym">Bruchus obtectus</name>
    <dbReference type="NCBI Taxonomy" id="200917"/>
    <lineage>
        <taxon>Eukaryota</taxon>
        <taxon>Metazoa</taxon>
        <taxon>Ecdysozoa</taxon>
        <taxon>Arthropoda</taxon>
        <taxon>Hexapoda</taxon>
        <taxon>Insecta</taxon>
        <taxon>Pterygota</taxon>
        <taxon>Neoptera</taxon>
        <taxon>Endopterygota</taxon>
        <taxon>Coleoptera</taxon>
        <taxon>Polyphaga</taxon>
        <taxon>Cucujiformia</taxon>
        <taxon>Chrysomeloidea</taxon>
        <taxon>Chrysomelidae</taxon>
        <taxon>Bruchinae</taxon>
        <taxon>Bruchini</taxon>
        <taxon>Acanthoscelides</taxon>
    </lineage>
</organism>
<dbReference type="EMBL" id="CAKOFQ010006751">
    <property type="protein sequence ID" value="CAH1968185.1"/>
    <property type="molecule type" value="Genomic_DNA"/>
</dbReference>
<gene>
    <name evidence="1" type="ORF">ACAOBT_LOCUS7707</name>
</gene>
<proteinExistence type="predicted"/>
<accession>A0A9P0K8K8</accession>
<evidence type="ECO:0000313" key="1">
    <source>
        <dbReference type="EMBL" id="CAH1968185.1"/>
    </source>
</evidence>
<keyword evidence="2" id="KW-1185">Reference proteome</keyword>
<comment type="caution">
    <text evidence="1">The sequence shown here is derived from an EMBL/GenBank/DDBJ whole genome shotgun (WGS) entry which is preliminary data.</text>
</comment>
<dbReference type="OrthoDB" id="6771331at2759"/>
<name>A0A9P0K8K8_ACAOB</name>
<sequence length="187" mass="20567">MKHIIFALIHVHDYKVVNKNILGAFNHVKAEMACSKLCLLLILAVFLLHTGDAANVSRENRKHNRNTRDVTLTSTEQLVNYILQQIEAVLTTLLEGLCNLISPLVGIAETFRKTAIESLIAVLKMFSQLMTALPQYSVPANILTQALTVTNGTIARANDLIKSNGCVLTTSAISILDTIINTIIKLF</sequence>
<reference evidence="1" key="1">
    <citation type="submission" date="2022-03" db="EMBL/GenBank/DDBJ databases">
        <authorList>
            <person name="Sayadi A."/>
        </authorList>
    </citation>
    <scope>NUCLEOTIDE SEQUENCE</scope>
</reference>
<protein>
    <submittedName>
        <fullName evidence="1">Uncharacterized protein</fullName>
    </submittedName>
</protein>
<dbReference type="AlphaFoldDB" id="A0A9P0K8K8"/>
<evidence type="ECO:0000313" key="2">
    <source>
        <dbReference type="Proteomes" id="UP001152888"/>
    </source>
</evidence>
<dbReference type="Proteomes" id="UP001152888">
    <property type="component" value="Unassembled WGS sequence"/>
</dbReference>